<sequence length="284" mass="30805">MEDLHSGDKKRSSRSCAVRRPYKRAAIVSDSSSSNCSSSSSSSSSIVVVVVVVEAAAVAAEAAAVVVVVVAAAEAAETAALASTWTAKSKTLCIAECVKRFQDRCTNVVFNTDTLDCTPVRPDKSRDSPAPTSLPGDVLYSRAAERDLSCDVAKGFRLYEHCGTAACVFNYASSRSYSFARSYCSSLNAVVFVPNSHERFALLEFIASQLGFSNTWVGLIRADSNSPWSWENGKVADPNFLSPLWGIRQPDEYPADLCAKSTQSDKLHDVPCTWGYRFLCEQIY</sequence>
<dbReference type="InterPro" id="IPR001304">
    <property type="entry name" value="C-type_lectin-like"/>
</dbReference>
<reference evidence="2 3" key="1">
    <citation type="journal article" date="2021" name="Elife">
        <title>Chloroplast acquisition without the gene transfer in kleptoplastic sea slugs, Plakobranchus ocellatus.</title>
        <authorList>
            <person name="Maeda T."/>
            <person name="Takahashi S."/>
            <person name="Yoshida T."/>
            <person name="Shimamura S."/>
            <person name="Takaki Y."/>
            <person name="Nagai Y."/>
            <person name="Toyoda A."/>
            <person name="Suzuki Y."/>
            <person name="Arimoto A."/>
            <person name="Ishii H."/>
            <person name="Satoh N."/>
            <person name="Nishiyama T."/>
            <person name="Hasebe M."/>
            <person name="Maruyama T."/>
            <person name="Minagawa J."/>
            <person name="Obokata J."/>
            <person name="Shigenobu S."/>
        </authorList>
    </citation>
    <scope>NUCLEOTIDE SEQUENCE [LARGE SCALE GENOMIC DNA]</scope>
</reference>
<accession>A0AAV4J866</accession>
<dbReference type="CDD" id="cd00037">
    <property type="entry name" value="CLECT"/>
    <property type="match status" value="1"/>
</dbReference>
<gene>
    <name evidence="2" type="ORF">ElyMa_001535700</name>
</gene>
<keyword evidence="3" id="KW-1185">Reference proteome</keyword>
<dbReference type="SUPFAM" id="SSF56436">
    <property type="entry name" value="C-type lectin-like"/>
    <property type="match status" value="1"/>
</dbReference>
<proteinExistence type="predicted"/>
<dbReference type="Pfam" id="PF00059">
    <property type="entry name" value="Lectin_C"/>
    <property type="match status" value="1"/>
</dbReference>
<keyword evidence="2" id="KW-0675">Receptor</keyword>
<evidence type="ECO:0000313" key="3">
    <source>
        <dbReference type="Proteomes" id="UP000762676"/>
    </source>
</evidence>
<dbReference type="Proteomes" id="UP000762676">
    <property type="component" value="Unassembled WGS sequence"/>
</dbReference>
<evidence type="ECO:0000313" key="2">
    <source>
        <dbReference type="EMBL" id="GFS18993.1"/>
    </source>
</evidence>
<dbReference type="AlphaFoldDB" id="A0AAV4J866"/>
<dbReference type="InterPro" id="IPR016187">
    <property type="entry name" value="CTDL_fold"/>
</dbReference>
<dbReference type="EMBL" id="BMAT01003033">
    <property type="protein sequence ID" value="GFS18993.1"/>
    <property type="molecule type" value="Genomic_DNA"/>
</dbReference>
<dbReference type="PROSITE" id="PS50041">
    <property type="entry name" value="C_TYPE_LECTIN_2"/>
    <property type="match status" value="1"/>
</dbReference>
<dbReference type="Gene3D" id="3.10.100.10">
    <property type="entry name" value="Mannose-Binding Protein A, subunit A"/>
    <property type="match status" value="1"/>
</dbReference>
<dbReference type="SMART" id="SM00034">
    <property type="entry name" value="CLECT"/>
    <property type="match status" value="1"/>
</dbReference>
<organism evidence="2 3">
    <name type="scientific">Elysia marginata</name>
    <dbReference type="NCBI Taxonomy" id="1093978"/>
    <lineage>
        <taxon>Eukaryota</taxon>
        <taxon>Metazoa</taxon>
        <taxon>Spiralia</taxon>
        <taxon>Lophotrochozoa</taxon>
        <taxon>Mollusca</taxon>
        <taxon>Gastropoda</taxon>
        <taxon>Heterobranchia</taxon>
        <taxon>Euthyneura</taxon>
        <taxon>Panpulmonata</taxon>
        <taxon>Sacoglossa</taxon>
        <taxon>Placobranchoidea</taxon>
        <taxon>Plakobranchidae</taxon>
        <taxon>Elysia</taxon>
    </lineage>
</organism>
<name>A0AAV4J866_9GAST</name>
<comment type="caution">
    <text evidence="2">The sequence shown here is derived from an EMBL/GenBank/DDBJ whole genome shotgun (WGS) entry which is preliminary data.</text>
</comment>
<dbReference type="InterPro" id="IPR016186">
    <property type="entry name" value="C-type_lectin-like/link_sf"/>
</dbReference>
<protein>
    <submittedName>
        <fullName evidence="2">Asialoglycoprotein receptor 1</fullName>
    </submittedName>
</protein>
<feature type="domain" description="C-type lectin" evidence="1">
    <location>
        <begin position="167"/>
        <end position="281"/>
    </location>
</feature>
<evidence type="ECO:0000259" key="1">
    <source>
        <dbReference type="PROSITE" id="PS50041"/>
    </source>
</evidence>